<keyword evidence="4" id="KW-1185">Reference proteome</keyword>
<evidence type="ECO:0000313" key="4">
    <source>
        <dbReference type="Proteomes" id="UP001326199"/>
    </source>
</evidence>
<dbReference type="EMBL" id="JAFFHB010000005">
    <property type="protein sequence ID" value="KAK4666348.1"/>
    <property type="molecule type" value="Genomic_DNA"/>
</dbReference>
<gene>
    <name evidence="3" type="ORF">QC763_0071940</name>
</gene>
<comment type="caution">
    <text evidence="3">The sequence shown here is derived from an EMBL/GenBank/DDBJ whole genome shotgun (WGS) entry which is preliminary data.</text>
</comment>
<organism evidence="3 4">
    <name type="scientific">Podospora pseudopauciseta</name>
    <dbReference type="NCBI Taxonomy" id="2093780"/>
    <lineage>
        <taxon>Eukaryota</taxon>
        <taxon>Fungi</taxon>
        <taxon>Dikarya</taxon>
        <taxon>Ascomycota</taxon>
        <taxon>Pezizomycotina</taxon>
        <taxon>Sordariomycetes</taxon>
        <taxon>Sordariomycetidae</taxon>
        <taxon>Sordariales</taxon>
        <taxon>Podosporaceae</taxon>
        <taxon>Podospora</taxon>
    </lineage>
</organism>
<dbReference type="Pfam" id="PF24883">
    <property type="entry name" value="NPHP3_N"/>
    <property type="match status" value="1"/>
</dbReference>
<dbReference type="InterPro" id="IPR027417">
    <property type="entry name" value="P-loop_NTPase"/>
</dbReference>
<name>A0ABR0HE43_9PEZI</name>
<dbReference type="InterPro" id="IPR056884">
    <property type="entry name" value="NPHP3-like_N"/>
</dbReference>
<dbReference type="GeneID" id="87926116"/>
<keyword evidence="1" id="KW-0677">Repeat</keyword>
<feature type="domain" description="Nephrocystin 3-like N-terminal" evidence="2">
    <location>
        <begin position="160"/>
        <end position="234"/>
    </location>
</feature>
<dbReference type="Proteomes" id="UP001326199">
    <property type="component" value="Unassembled WGS sequence"/>
</dbReference>
<dbReference type="PANTHER" id="PTHR10039:SF15">
    <property type="entry name" value="NACHT DOMAIN-CONTAINING PROTEIN"/>
    <property type="match status" value="1"/>
</dbReference>
<dbReference type="Gene3D" id="3.40.50.300">
    <property type="entry name" value="P-loop containing nucleotide triphosphate hydrolases"/>
    <property type="match status" value="1"/>
</dbReference>
<protein>
    <recommendedName>
        <fullName evidence="2">Nephrocystin 3-like N-terminal domain-containing protein</fullName>
    </recommendedName>
</protein>
<dbReference type="RefSeq" id="XP_062766314.1">
    <property type="nucleotide sequence ID" value="XM_062905992.1"/>
</dbReference>
<accession>A0ABR0HE43</accession>
<sequence length="240" mass="26664">MVAMLTGLKCLMEQVEQTDPWFSAVKGLDVKGGVFNLLREEMEELMLRLEVEREGGLKGKLTWKLNKKEMDGLMNRIERWKGVVSVALLGDHSKLLSAISTDLVCVKEDVDGIKERINNLKVDMTNVKDGVKGLTDSAASQRSGKLSSDVFVLLLSITEWCPGIPGAGKTTLASLLISFLETSTSGTNKPIPYLYCNYKERSQQSVQNMMGSLLKQLIQHTGVIDEDILKFSKDEKPVRL</sequence>
<dbReference type="PANTHER" id="PTHR10039">
    <property type="entry name" value="AMELOGENIN"/>
    <property type="match status" value="1"/>
</dbReference>
<evidence type="ECO:0000259" key="2">
    <source>
        <dbReference type="Pfam" id="PF24883"/>
    </source>
</evidence>
<proteinExistence type="predicted"/>
<evidence type="ECO:0000256" key="1">
    <source>
        <dbReference type="ARBA" id="ARBA00022737"/>
    </source>
</evidence>
<reference evidence="3 4" key="1">
    <citation type="journal article" date="2023" name="bioRxiv">
        <title>High-quality genome assemblies of four members of thePodospora anserinaspecies complex.</title>
        <authorList>
            <person name="Ament-Velasquez S.L."/>
            <person name="Vogan A.A."/>
            <person name="Wallerman O."/>
            <person name="Hartmann F."/>
            <person name="Gautier V."/>
            <person name="Silar P."/>
            <person name="Giraud T."/>
            <person name="Johannesson H."/>
        </authorList>
    </citation>
    <scope>NUCLEOTIDE SEQUENCE [LARGE SCALE GENOMIC DNA]</scope>
    <source>
        <strain evidence="3 4">CBS 411.78</strain>
    </source>
</reference>
<evidence type="ECO:0000313" key="3">
    <source>
        <dbReference type="EMBL" id="KAK4666348.1"/>
    </source>
</evidence>